<accession>A0AAV7Q960</accession>
<evidence type="ECO:0008006" key="3">
    <source>
        <dbReference type="Google" id="ProtNLM"/>
    </source>
</evidence>
<comment type="caution">
    <text evidence="1">The sequence shown here is derived from an EMBL/GenBank/DDBJ whole genome shotgun (WGS) entry which is preliminary data.</text>
</comment>
<dbReference type="Proteomes" id="UP001066276">
    <property type="component" value="Chromosome 6"/>
</dbReference>
<organism evidence="1 2">
    <name type="scientific">Pleurodeles waltl</name>
    <name type="common">Iberian ribbed newt</name>
    <dbReference type="NCBI Taxonomy" id="8319"/>
    <lineage>
        <taxon>Eukaryota</taxon>
        <taxon>Metazoa</taxon>
        <taxon>Chordata</taxon>
        <taxon>Craniata</taxon>
        <taxon>Vertebrata</taxon>
        <taxon>Euteleostomi</taxon>
        <taxon>Amphibia</taxon>
        <taxon>Batrachia</taxon>
        <taxon>Caudata</taxon>
        <taxon>Salamandroidea</taxon>
        <taxon>Salamandridae</taxon>
        <taxon>Pleurodelinae</taxon>
        <taxon>Pleurodeles</taxon>
    </lineage>
</organism>
<keyword evidence="2" id="KW-1185">Reference proteome</keyword>
<evidence type="ECO:0000313" key="1">
    <source>
        <dbReference type="EMBL" id="KAJ1136710.1"/>
    </source>
</evidence>
<gene>
    <name evidence="1" type="ORF">NDU88_003125</name>
</gene>
<evidence type="ECO:0000313" key="2">
    <source>
        <dbReference type="Proteomes" id="UP001066276"/>
    </source>
</evidence>
<name>A0AAV7Q960_PLEWA</name>
<reference evidence="1" key="1">
    <citation type="journal article" date="2022" name="bioRxiv">
        <title>Sequencing and chromosome-scale assembly of the giantPleurodeles waltlgenome.</title>
        <authorList>
            <person name="Brown T."/>
            <person name="Elewa A."/>
            <person name="Iarovenko S."/>
            <person name="Subramanian E."/>
            <person name="Araus A.J."/>
            <person name="Petzold A."/>
            <person name="Susuki M."/>
            <person name="Suzuki K.-i.T."/>
            <person name="Hayashi T."/>
            <person name="Toyoda A."/>
            <person name="Oliveira C."/>
            <person name="Osipova E."/>
            <person name="Leigh N.D."/>
            <person name="Simon A."/>
            <person name="Yun M.H."/>
        </authorList>
    </citation>
    <scope>NUCLEOTIDE SEQUENCE</scope>
    <source>
        <strain evidence="1">20211129_DDA</strain>
        <tissue evidence="1">Liver</tissue>
    </source>
</reference>
<protein>
    <recommendedName>
        <fullName evidence="3">Secreted protein</fullName>
    </recommendedName>
</protein>
<proteinExistence type="predicted"/>
<sequence length="92" mass="10275">MAAAFAWLYFPFPVRFQFLPLITDTGGFLNSAYLPTIYKPPKRAVPLSPGTRPRTPMYVSVSIFYAGRPTDQLTVTNSLRPVSDLLALTVCY</sequence>
<dbReference type="AlphaFoldDB" id="A0AAV7Q960"/>
<dbReference type="EMBL" id="JANPWB010000010">
    <property type="protein sequence ID" value="KAJ1136710.1"/>
    <property type="molecule type" value="Genomic_DNA"/>
</dbReference>